<evidence type="ECO:0000313" key="2">
    <source>
        <dbReference type="EMBL" id="CEM28880.1"/>
    </source>
</evidence>
<protein>
    <submittedName>
        <fullName evidence="2">Uncharacterized protein</fullName>
    </submittedName>
</protein>
<organism evidence="2 3">
    <name type="scientific">Vitrella brassicaformis (strain CCMP3155)</name>
    <dbReference type="NCBI Taxonomy" id="1169540"/>
    <lineage>
        <taxon>Eukaryota</taxon>
        <taxon>Sar</taxon>
        <taxon>Alveolata</taxon>
        <taxon>Colpodellida</taxon>
        <taxon>Vitrellaceae</taxon>
        <taxon>Vitrella</taxon>
    </lineage>
</organism>
<feature type="compositionally biased region" description="Low complexity" evidence="1">
    <location>
        <begin position="53"/>
        <end position="62"/>
    </location>
</feature>
<feature type="region of interest" description="Disordered" evidence="1">
    <location>
        <begin position="361"/>
        <end position="386"/>
    </location>
</feature>
<gene>
    <name evidence="2" type="ORF">Vbra_23059</name>
</gene>
<feature type="compositionally biased region" description="Polar residues" evidence="1">
    <location>
        <begin position="1"/>
        <end position="20"/>
    </location>
</feature>
<dbReference type="VEuPathDB" id="CryptoDB:Vbra_23059"/>
<feature type="compositionally biased region" description="Gly residues" evidence="1">
    <location>
        <begin position="63"/>
        <end position="81"/>
    </location>
</feature>
<dbReference type="InParanoid" id="A0A0G4GGV4"/>
<feature type="compositionally biased region" description="Gly residues" evidence="1">
    <location>
        <begin position="365"/>
        <end position="386"/>
    </location>
</feature>
<keyword evidence="3" id="KW-1185">Reference proteome</keyword>
<accession>A0A0G4GGV4</accession>
<evidence type="ECO:0000256" key="1">
    <source>
        <dbReference type="SAM" id="MobiDB-lite"/>
    </source>
</evidence>
<name>A0A0G4GGV4_VITBC</name>
<feature type="region of interest" description="Disordered" evidence="1">
    <location>
        <begin position="1"/>
        <end position="89"/>
    </location>
</feature>
<dbReference type="EMBL" id="CDMY01000663">
    <property type="protein sequence ID" value="CEM28880.1"/>
    <property type="molecule type" value="Genomic_DNA"/>
</dbReference>
<proteinExistence type="predicted"/>
<evidence type="ECO:0000313" key="3">
    <source>
        <dbReference type="Proteomes" id="UP000041254"/>
    </source>
</evidence>
<sequence>MSTAAEDQATSVAERNSSDPQAPAANGPRNASTASQPIPNGVDSNGGGGGGSSAAMHTAAAGGDRGAAGGSVAGSGGGGGSDKTKQEWQRVKQCVDESVATKLKLLKQKFSTLSPELMEVLQDIASAITEGLEDGVGQLLAEIAEERQKLEVDLRKVAGTTTMAVQHVHNRVNAVQKDINRSRVKLQGISAPTEDIHGNYDLLMLNNKVFEILRGAQIAHINHPGQFASRWNPRTREVEVEFMDGMALTSVQRRQMYEPAILLEDNQSQRHNFLLKPKRTEQEGLQAAMYFAEVTNKGNDVQVGPGVGYPDLSSVDMGHPDRGRSIDLFLPYVYDRTGALDLQTKINAINPLARGGGIRRAFDQRGGGMRGGIRMRGGMRGGRGRGGMGMGGMGPYGGISYSPMQHGYMG</sequence>
<dbReference type="AlphaFoldDB" id="A0A0G4GGV4"/>
<feature type="compositionally biased region" description="Polar residues" evidence="1">
    <location>
        <begin position="29"/>
        <end position="38"/>
    </location>
</feature>
<dbReference type="Proteomes" id="UP000041254">
    <property type="component" value="Unassembled WGS sequence"/>
</dbReference>
<reference evidence="2 3" key="1">
    <citation type="submission" date="2014-11" db="EMBL/GenBank/DDBJ databases">
        <authorList>
            <person name="Zhu J."/>
            <person name="Qi W."/>
            <person name="Song R."/>
        </authorList>
    </citation>
    <scope>NUCLEOTIDE SEQUENCE [LARGE SCALE GENOMIC DNA]</scope>
</reference>